<evidence type="ECO:0000256" key="1">
    <source>
        <dbReference type="ARBA" id="ARBA00022723"/>
    </source>
</evidence>
<dbReference type="AlphaFoldDB" id="A0A504Z2T3"/>
<feature type="binding site" evidence="4">
    <location>
        <position position="55"/>
    </location>
    <ligand>
        <name>Zn(2+)</name>
        <dbReference type="ChEBI" id="CHEBI:29105"/>
        <label>2</label>
    </ligand>
</feature>
<name>A0A504Z2T3_FASGI</name>
<evidence type="ECO:0000259" key="5">
    <source>
        <dbReference type="PROSITE" id="PS51845"/>
    </source>
</evidence>
<evidence type="ECO:0000256" key="4">
    <source>
        <dbReference type="PIRSR" id="PIRSR623088-3"/>
    </source>
</evidence>
<dbReference type="InterPro" id="IPR002073">
    <property type="entry name" value="PDEase_catalytic_dom"/>
</dbReference>
<feature type="binding site" evidence="4">
    <location>
        <position position="18"/>
    </location>
    <ligand>
        <name>Zn(2+)</name>
        <dbReference type="ChEBI" id="CHEBI:29105"/>
        <label>1</label>
    </ligand>
</feature>
<dbReference type="InterPro" id="IPR023174">
    <property type="entry name" value="PDEase_CS"/>
</dbReference>
<keyword evidence="2" id="KW-0378">Hydrolase</keyword>
<evidence type="ECO:0000256" key="3">
    <source>
        <dbReference type="PIRSR" id="PIRSR623088-1"/>
    </source>
</evidence>
<dbReference type="PROSITE" id="PS51845">
    <property type="entry name" value="PDEASE_I_2"/>
    <property type="match status" value="1"/>
</dbReference>
<dbReference type="Pfam" id="PF00233">
    <property type="entry name" value="PDEase_I"/>
    <property type="match status" value="1"/>
</dbReference>
<accession>A0A504Z2T3</accession>
<reference evidence="6 7" key="1">
    <citation type="submission" date="2019-04" db="EMBL/GenBank/DDBJ databases">
        <title>Annotation for the trematode Fasciola gigantica.</title>
        <authorList>
            <person name="Choi Y.-J."/>
        </authorList>
    </citation>
    <scope>NUCLEOTIDE SEQUENCE [LARGE SCALE GENOMIC DNA]</scope>
    <source>
        <strain evidence="6">Uganda_cow_1</strain>
    </source>
</reference>
<dbReference type="GO" id="GO:0004114">
    <property type="term" value="F:3',5'-cyclic-nucleotide phosphodiesterase activity"/>
    <property type="evidence" value="ECO:0007669"/>
    <property type="project" value="InterPro"/>
</dbReference>
<comment type="caution">
    <text evidence="6">The sequence shown here is derived from an EMBL/GenBank/DDBJ whole genome shotgun (WGS) entry which is preliminary data.</text>
</comment>
<evidence type="ECO:0000313" key="7">
    <source>
        <dbReference type="Proteomes" id="UP000316759"/>
    </source>
</evidence>
<dbReference type="EMBL" id="SUNJ01001138">
    <property type="protein sequence ID" value="TPP67045.1"/>
    <property type="molecule type" value="Genomic_DNA"/>
</dbReference>
<protein>
    <submittedName>
        <fullName evidence="6">Phosphodiesterase</fullName>
    </submittedName>
</protein>
<evidence type="ECO:0000256" key="2">
    <source>
        <dbReference type="ARBA" id="ARBA00022801"/>
    </source>
</evidence>
<gene>
    <name evidence="6" type="ORF">FGIG_04291</name>
</gene>
<feature type="binding site" evidence="4">
    <location>
        <position position="54"/>
    </location>
    <ligand>
        <name>Zn(2+)</name>
        <dbReference type="ChEBI" id="CHEBI:29105"/>
        <label>1</label>
    </ligand>
</feature>
<evidence type="ECO:0000313" key="6">
    <source>
        <dbReference type="EMBL" id="TPP67045.1"/>
    </source>
</evidence>
<dbReference type="GO" id="GO:0007165">
    <property type="term" value="P:signal transduction"/>
    <property type="evidence" value="ECO:0007669"/>
    <property type="project" value="InterPro"/>
</dbReference>
<dbReference type="SUPFAM" id="SSF109604">
    <property type="entry name" value="HD-domain/PDEase-like"/>
    <property type="match status" value="1"/>
</dbReference>
<keyword evidence="1 4" id="KW-0479">Metal-binding</keyword>
<dbReference type="InterPro" id="IPR003607">
    <property type="entry name" value="HD/PDEase_dom"/>
</dbReference>
<dbReference type="PRINTS" id="PR00387">
    <property type="entry name" value="PDIESTERASE1"/>
</dbReference>
<dbReference type="InterPro" id="IPR036971">
    <property type="entry name" value="PDEase_catalytic_dom_sf"/>
</dbReference>
<dbReference type="Gene3D" id="1.10.1300.10">
    <property type="entry name" value="3'5'-cyclic nucleotide phosphodiesterase, catalytic domain"/>
    <property type="match status" value="1"/>
</dbReference>
<sequence length="114" mass="12994">MNVVEDHYRAVTYHNRVHAADVVQSTHVLLNAPALSSVFTDLEVLAVLFACAVHDVDHPGLTNQYLINSSKSYYDRTFHIPTKKFTLGLVSGYLQTVDYWRTISVDFGWKESNY</sequence>
<dbReference type="CDD" id="cd00077">
    <property type="entry name" value="HDc"/>
    <property type="match status" value="1"/>
</dbReference>
<keyword evidence="7" id="KW-1185">Reference proteome</keyword>
<dbReference type="Proteomes" id="UP000316759">
    <property type="component" value="Unassembled WGS sequence"/>
</dbReference>
<dbReference type="STRING" id="46835.A0A504Z2T3"/>
<feature type="binding site" evidence="4">
    <location>
        <position position="55"/>
    </location>
    <ligand>
        <name>Zn(2+)</name>
        <dbReference type="ChEBI" id="CHEBI:29105"/>
        <label>1</label>
    </ligand>
</feature>
<dbReference type="InterPro" id="IPR023088">
    <property type="entry name" value="PDEase"/>
</dbReference>
<proteinExistence type="predicted"/>
<dbReference type="PANTHER" id="PTHR11347">
    <property type="entry name" value="CYCLIC NUCLEOTIDE PHOSPHODIESTERASE"/>
    <property type="match status" value="1"/>
</dbReference>
<dbReference type="GO" id="GO:0046872">
    <property type="term" value="F:metal ion binding"/>
    <property type="evidence" value="ECO:0007669"/>
    <property type="project" value="UniProtKB-KW"/>
</dbReference>
<dbReference type="OrthoDB" id="189220at2759"/>
<dbReference type="PROSITE" id="PS00126">
    <property type="entry name" value="PDEASE_I_1"/>
    <property type="match status" value="1"/>
</dbReference>
<feature type="active site" description="Proton donor" evidence="3">
    <location>
        <position position="14"/>
    </location>
</feature>
<organism evidence="6 7">
    <name type="scientific">Fasciola gigantica</name>
    <name type="common">Giant liver fluke</name>
    <dbReference type="NCBI Taxonomy" id="46835"/>
    <lineage>
        <taxon>Eukaryota</taxon>
        <taxon>Metazoa</taxon>
        <taxon>Spiralia</taxon>
        <taxon>Lophotrochozoa</taxon>
        <taxon>Platyhelminthes</taxon>
        <taxon>Trematoda</taxon>
        <taxon>Digenea</taxon>
        <taxon>Plagiorchiida</taxon>
        <taxon>Echinostomata</taxon>
        <taxon>Echinostomatoidea</taxon>
        <taxon>Fasciolidae</taxon>
        <taxon>Fasciola</taxon>
    </lineage>
</organism>
<feature type="domain" description="PDEase" evidence="5">
    <location>
        <begin position="1"/>
        <end position="72"/>
    </location>
</feature>